<keyword evidence="4" id="KW-1185">Reference proteome</keyword>
<evidence type="ECO:0000256" key="2">
    <source>
        <dbReference type="ARBA" id="ARBA00022842"/>
    </source>
</evidence>
<dbReference type="GO" id="GO:0005829">
    <property type="term" value="C:cytosol"/>
    <property type="evidence" value="ECO:0007669"/>
    <property type="project" value="TreeGrafter"/>
</dbReference>
<dbReference type="NCBIfam" id="TIGR01549">
    <property type="entry name" value="HAD-SF-IA-v1"/>
    <property type="match status" value="1"/>
</dbReference>
<dbReference type="KEGG" id="ahal:FTX54_010655"/>
<dbReference type="EMBL" id="CP144914">
    <property type="protein sequence ID" value="WWD78887.1"/>
    <property type="molecule type" value="Genomic_DNA"/>
</dbReference>
<dbReference type="Pfam" id="PF13419">
    <property type="entry name" value="HAD_2"/>
    <property type="match status" value="1"/>
</dbReference>
<dbReference type="NCBIfam" id="TIGR01509">
    <property type="entry name" value="HAD-SF-IA-v3"/>
    <property type="match status" value="1"/>
</dbReference>
<keyword evidence="2" id="KW-0460">Magnesium</keyword>
<keyword evidence="1 3" id="KW-0378">Hydrolase</keyword>
<sequence length="213" mass="24217">MKAVLFDFDGTLADTLPCIYHSFQEVFLKYDNKKLNDEEVRAMFGPPENEIIYKNLEHSEKEKAVEYFFQTYSENHERLVKENKEVTKMLHELSRHFSLGIITGKSRRGLEISLEILGMKHYFDVLIPGDEVKNIKPHPEGVQTALASLHAAPSEAIFAGDSDSDIETGIKAGVHSAGAQWLPNLQQTSFTVKPDAVFKHAEEFEVYCLRQTE</sequence>
<dbReference type="PANTHER" id="PTHR43434:SF26">
    <property type="entry name" value="PYROPHOSPHATASE PPAX"/>
    <property type="match status" value="1"/>
</dbReference>
<dbReference type="SFLD" id="SFLDS00003">
    <property type="entry name" value="Haloacid_Dehalogenase"/>
    <property type="match status" value="1"/>
</dbReference>
<dbReference type="GO" id="GO:0006281">
    <property type="term" value="P:DNA repair"/>
    <property type="evidence" value="ECO:0007669"/>
    <property type="project" value="TreeGrafter"/>
</dbReference>
<name>A0A5C7F126_9BACI</name>
<dbReference type="InterPro" id="IPR036412">
    <property type="entry name" value="HAD-like_sf"/>
</dbReference>
<accession>A0A5C7F126</accession>
<dbReference type="InterPro" id="IPR041492">
    <property type="entry name" value="HAD_2"/>
</dbReference>
<dbReference type="Gene3D" id="1.10.150.240">
    <property type="entry name" value="Putative phosphatase, domain 2"/>
    <property type="match status" value="1"/>
</dbReference>
<gene>
    <name evidence="3" type="ORF">FTX54_010655</name>
</gene>
<dbReference type="SFLD" id="SFLDG01129">
    <property type="entry name" value="C1.5:_HAD__Beta-PGM__Phosphata"/>
    <property type="match status" value="1"/>
</dbReference>
<dbReference type="GO" id="GO:0008967">
    <property type="term" value="F:phosphoglycolate phosphatase activity"/>
    <property type="evidence" value="ECO:0007669"/>
    <property type="project" value="TreeGrafter"/>
</dbReference>
<dbReference type="PANTHER" id="PTHR43434">
    <property type="entry name" value="PHOSPHOGLYCOLATE PHOSPHATASE"/>
    <property type="match status" value="1"/>
</dbReference>
<dbReference type="AlphaFoldDB" id="A0A5C7F126"/>
<dbReference type="OrthoDB" id="9792518at2"/>
<protein>
    <submittedName>
        <fullName evidence="3">HAD family hydrolase</fullName>
    </submittedName>
</protein>
<dbReference type="SFLD" id="SFLDG01135">
    <property type="entry name" value="C1.5.6:_HAD__Beta-PGM__Phospha"/>
    <property type="match status" value="1"/>
</dbReference>
<dbReference type="InterPro" id="IPR006439">
    <property type="entry name" value="HAD-SF_hydro_IA"/>
</dbReference>
<evidence type="ECO:0000256" key="1">
    <source>
        <dbReference type="ARBA" id="ARBA00022801"/>
    </source>
</evidence>
<reference evidence="3 4" key="1">
    <citation type="submission" date="2024-01" db="EMBL/GenBank/DDBJ databases">
        <title>Complete Genome Sequence of Alkalicoccus halolimnae BZ-SZ-XJ29T, a Moderately Halophilic Bacterium Isolated from a Salt Lake.</title>
        <authorList>
            <person name="Zhao B."/>
        </authorList>
    </citation>
    <scope>NUCLEOTIDE SEQUENCE [LARGE SCALE GENOMIC DNA]</scope>
    <source>
        <strain evidence="3 4">BZ-SZ-XJ29</strain>
    </source>
</reference>
<proteinExistence type="predicted"/>
<dbReference type="Gene3D" id="3.40.50.1000">
    <property type="entry name" value="HAD superfamily/HAD-like"/>
    <property type="match status" value="1"/>
</dbReference>
<evidence type="ECO:0000313" key="3">
    <source>
        <dbReference type="EMBL" id="WWD78887.1"/>
    </source>
</evidence>
<dbReference type="InterPro" id="IPR023198">
    <property type="entry name" value="PGP-like_dom2"/>
</dbReference>
<organism evidence="3 4">
    <name type="scientific">Alkalicoccus halolimnae</name>
    <dbReference type="NCBI Taxonomy" id="1667239"/>
    <lineage>
        <taxon>Bacteria</taxon>
        <taxon>Bacillati</taxon>
        <taxon>Bacillota</taxon>
        <taxon>Bacilli</taxon>
        <taxon>Bacillales</taxon>
        <taxon>Bacillaceae</taxon>
        <taxon>Alkalicoccus</taxon>
    </lineage>
</organism>
<dbReference type="InterPro" id="IPR050155">
    <property type="entry name" value="HAD-like_hydrolase_sf"/>
</dbReference>
<dbReference type="RefSeq" id="WP_147804642.1">
    <property type="nucleotide sequence ID" value="NZ_CP144914.1"/>
</dbReference>
<dbReference type="SUPFAM" id="SSF56784">
    <property type="entry name" value="HAD-like"/>
    <property type="match status" value="1"/>
</dbReference>
<evidence type="ECO:0000313" key="4">
    <source>
        <dbReference type="Proteomes" id="UP000321816"/>
    </source>
</evidence>
<dbReference type="Proteomes" id="UP000321816">
    <property type="component" value="Chromosome"/>
</dbReference>
<dbReference type="InterPro" id="IPR023214">
    <property type="entry name" value="HAD_sf"/>
</dbReference>